<organism evidence="2">
    <name type="scientific">Rhizophora mucronata</name>
    <name type="common">Asiatic mangrove</name>
    <dbReference type="NCBI Taxonomy" id="61149"/>
    <lineage>
        <taxon>Eukaryota</taxon>
        <taxon>Viridiplantae</taxon>
        <taxon>Streptophyta</taxon>
        <taxon>Embryophyta</taxon>
        <taxon>Tracheophyta</taxon>
        <taxon>Spermatophyta</taxon>
        <taxon>Magnoliopsida</taxon>
        <taxon>eudicotyledons</taxon>
        <taxon>Gunneridae</taxon>
        <taxon>Pentapetalae</taxon>
        <taxon>rosids</taxon>
        <taxon>fabids</taxon>
        <taxon>Malpighiales</taxon>
        <taxon>Rhizophoraceae</taxon>
        <taxon>Rhizophora</taxon>
    </lineage>
</organism>
<keyword evidence="2" id="KW-0808">Transferase</keyword>
<evidence type="ECO:0000313" key="2">
    <source>
        <dbReference type="EMBL" id="MBX28723.1"/>
    </source>
</evidence>
<accession>A0A2P2MEW3</accession>
<reference evidence="2" key="1">
    <citation type="submission" date="2018-02" db="EMBL/GenBank/DDBJ databases">
        <title>Rhizophora mucronata_Transcriptome.</title>
        <authorList>
            <person name="Meera S.P."/>
            <person name="Sreeshan A."/>
            <person name="Augustine A."/>
        </authorList>
    </citation>
    <scope>NUCLEOTIDE SEQUENCE</scope>
    <source>
        <tissue evidence="2">Leaf</tissue>
    </source>
</reference>
<evidence type="ECO:0000256" key="1">
    <source>
        <dbReference type="SAM" id="MobiDB-lite"/>
    </source>
</evidence>
<keyword evidence="2" id="KW-0418">Kinase</keyword>
<dbReference type="EMBL" id="GGEC01048239">
    <property type="protein sequence ID" value="MBX28723.1"/>
    <property type="molecule type" value="Transcribed_RNA"/>
</dbReference>
<feature type="compositionally biased region" description="Basic residues" evidence="1">
    <location>
        <begin position="10"/>
        <end position="20"/>
    </location>
</feature>
<dbReference type="GO" id="GO:0016301">
    <property type="term" value="F:kinase activity"/>
    <property type="evidence" value="ECO:0007669"/>
    <property type="project" value="UniProtKB-KW"/>
</dbReference>
<sequence length="20" mass="2417">MKLFNTCTHQSHKNPMKRSK</sequence>
<keyword evidence="2" id="KW-0675">Receptor</keyword>
<name>A0A2P2MEW3_RHIMU</name>
<feature type="region of interest" description="Disordered" evidence="1">
    <location>
        <begin position="1"/>
        <end position="20"/>
    </location>
</feature>
<proteinExistence type="predicted"/>
<protein>
    <submittedName>
        <fullName evidence="2">Receptor-like protein kinase At3g21340</fullName>
    </submittedName>
</protein>
<dbReference type="AlphaFoldDB" id="A0A2P2MEW3"/>